<reference evidence="1 2" key="1">
    <citation type="submission" date="2018-11" db="EMBL/GenBank/DDBJ databases">
        <authorList>
            <consortium name="Pathogen Informatics"/>
        </authorList>
    </citation>
    <scope>NUCLEOTIDE SEQUENCE [LARGE SCALE GENOMIC DNA]</scope>
</reference>
<dbReference type="AlphaFoldDB" id="A0A3P7LFP1"/>
<evidence type="ECO:0000313" key="2">
    <source>
        <dbReference type="Proteomes" id="UP000281553"/>
    </source>
</evidence>
<sequence length="86" mass="9420">MEPKTSVQKWVAFDGLGCAFQTLNLLNQFNPASGRKLHLSPINSAAFALDCYFVTVHVDSFIYLLAPPLVSGEGELSTFEIFVAKP</sequence>
<protein>
    <submittedName>
        <fullName evidence="1">Uncharacterized protein</fullName>
    </submittedName>
</protein>
<keyword evidence="2" id="KW-1185">Reference proteome</keyword>
<accession>A0A3P7LFP1</accession>
<name>A0A3P7LFP1_DIBLA</name>
<gene>
    <name evidence="1" type="ORF">DILT_LOCUS8001</name>
</gene>
<evidence type="ECO:0000313" key="1">
    <source>
        <dbReference type="EMBL" id="VDN12170.1"/>
    </source>
</evidence>
<dbReference type="EMBL" id="UYRU01053237">
    <property type="protein sequence ID" value="VDN12170.1"/>
    <property type="molecule type" value="Genomic_DNA"/>
</dbReference>
<proteinExistence type="predicted"/>
<organism evidence="1 2">
    <name type="scientific">Dibothriocephalus latus</name>
    <name type="common">Fish tapeworm</name>
    <name type="synonym">Diphyllobothrium latum</name>
    <dbReference type="NCBI Taxonomy" id="60516"/>
    <lineage>
        <taxon>Eukaryota</taxon>
        <taxon>Metazoa</taxon>
        <taxon>Spiralia</taxon>
        <taxon>Lophotrochozoa</taxon>
        <taxon>Platyhelminthes</taxon>
        <taxon>Cestoda</taxon>
        <taxon>Eucestoda</taxon>
        <taxon>Diphyllobothriidea</taxon>
        <taxon>Diphyllobothriidae</taxon>
        <taxon>Dibothriocephalus</taxon>
    </lineage>
</organism>
<dbReference type="Proteomes" id="UP000281553">
    <property type="component" value="Unassembled WGS sequence"/>
</dbReference>